<dbReference type="SUPFAM" id="SSF141571">
    <property type="entry name" value="Pentapeptide repeat-like"/>
    <property type="match status" value="1"/>
</dbReference>
<dbReference type="PANTHER" id="PTHR38760">
    <property type="entry name" value="ADENYLATE CYCLASE"/>
    <property type="match status" value="1"/>
</dbReference>
<dbReference type="PANTHER" id="PTHR38760:SF1">
    <property type="entry name" value="ADENYLATE CYCLASE"/>
    <property type="match status" value="1"/>
</dbReference>
<reference evidence="3" key="1">
    <citation type="submission" date="2016-10" db="EMBL/GenBank/DDBJ databases">
        <authorList>
            <person name="Varghese N."/>
            <person name="Submissions S."/>
        </authorList>
    </citation>
    <scope>NUCLEOTIDE SEQUENCE [LARGE SCALE GENOMIC DNA]</scope>
    <source>
        <strain evidence="3">DSM 3384</strain>
    </source>
</reference>
<dbReference type="Gene3D" id="2.160.20.80">
    <property type="entry name" value="E3 ubiquitin-protein ligase SopA"/>
    <property type="match status" value="1"/>
</dbReference>
<name>A0A1H2ISI1_9BACT</name>
<dbReference type="GO" id="GO:0006171">
    <property type="term" value="P:cAMP biosynthetic process"/>
    <property type="evidence" value="ECO:0007669"/>
    <property type="project" value="InterPro"/>
</dbReference>
<sequence length="1292" mass="148707">MESSATYFDVENFEAQWEHSNEKQKVQIIKQSRYFNPSIVIVPVLAGFFSNSVLIRNYAVTNLEFLLKKIGILLSDQASPSRYKEGMKESALVSARIYARMSPETPSKELNSFFKILLELGGKGPSFAFKALYKGYINFNSMEKSIADVSETDRFAFVDQYLQARPSVRLKYGEAFKNILNSITSRSSVVEFYASLFDRHQDADPFLQNIQIPLRNPKTIMEKEMVSKESTKKIQGLKALSMLLNRVPSKILLVYLNPEEKIDVRIAIYNIVENSSIGTYSDLFDSILKLFAQSKADETMHAFKAMVATGKLPIYKLLEKVKELYPSLLPVIKNEISTLSKMSFLFIQDIALNKEHYTKGVNLDINLACVFGMIKKRPERMVGIFQKAATDSKDISKTEVIRFVNKIKTLLSNEKKNMESDFLQVISTVSNEKQTLNNKRLFHKFFKDPVEKKLGILKQNISSKSIDFQGGKISFQNLSEKIFKSSPIFFNKSTIQNCDLSDACFSFAFFNSCVIYDVDMRNTTFENVSFDNAVLINVDAEGAVFKNCSFHAASIFNSNFNNAKIKDGIFIEAVISKSFFNNTDLSYSCFAYSKISWVSFSTANINQVDFSGVKARFSRFPHSNRTVTTTEAIDYNARKYQLTFEDIPQINDTILSQINLLIFCEFTHYGELKFLKQNKLSLLTAYDIFKPKQADLFRIIPILIHENIDFPLLDIVPEQTPCGISDYVPSLEAQSVCTSYMNNAKLIVRRHSEPAIQGLFTIGSVGSIAQTSESDIDYWVCIQESVLTPAQIKLLEKKLLMLEKMAWDKFNIQVTFFIVDVTKVKNNDFGDSTIESSGSAQAGLLKEEFYRTMIYLAGKIPLWSVLPTAVSLNYYADIGGKISTNDPQDRYVDLGDIHEISPGEYFGASIWQMFKWLKSPFKSVIKMALLEKYIFDSGQELLLCNRYKNEWMNTGSYLRLAQNDSYYFLMKHLVAFYQKIDDKHSVNLLLTCFFLKLGVAKKNQIENTVFGLRKILFLKCMDTWNWDINKIFEVGNFRKWPYKNIVRLSNSLEKYILQKYKKVKKSFEHNIRESSMISHEDRTVLEHKVKIEFSDQPMKVRKILLVSRSDRHFYGLYLKFINNDSSNGEWLLFNKNPKALHDNEETLIRAKTIEEIGAWLIVNGLYSKNTIINLVPNPCYVTFDEIKNLYENIHDFFYPLIKSAVGFDQLLAYPNKKALFVSVNFYVPEKQKKIIHYTALYVNDWNEVFCKSFFADQGFISIAHVKRDLMFKLRTNKLPSKTVFYFSKGIEK</sequence>
<evidence type="ECO:0000259" key="1">
    <source>
        <dbReference type="Pfam" id="PF12633"/>
    </source>
</evidence>
<protein>
    <submittedName>
        <fullName evidence="2">Adenylate cyclase, class 1</fullName>
    </submittedName>
</protein>
<dbReference type="InterPro" id="IPR000274">
    <property type="entry name" value="Adenylate_cyclase_1"/>
</dbReference>
<feature type="domain" description="Adenylate cyclase class-I N-terminal" evidence="1">
    <location>
        <begin position="673"/>
        <end position="863"/>
    </location>
</feature>
<dbReference type="EMBL" id="FNLL01000009">
    <property type="protein sequence ID" value="SDU46808.1"/>
    <property type="molecule type" value="Genomic_DNA"/>
</dbReference>
<dbReference type="RefSeq" id="WP_092235922.1">
    <property type="nucleotide sequence ID" value="NZ_FNLL01000009.1"/>
</dbReference>
<dbReference type="InterPro" id="IPR001646">
    <property type="entry name" value="5peptide_repeat"/>
</dbReference>
<keyword evidence="3" id="KW-1185">Reference proteome</keyword>
<organism evidence="2 3">
    <name type="scientific">Desulfobacula phenolica</name>
    <dbReference type="NCBI Taxonomy" id="90732"/>
    <lineage>
        <taxon>Bacteria</taxon>
        <taxon>Pseudomonadati</taxon>
        <taxon>Thermodesulfobacteriota</taxon>
        <taxon>Desulfobacteria</taxon>
        <taxon>Desulfobacterales</taxon>
        <taxon>Desulfobacteraceae</taxon>
        <taxon>Desulfobacula</taxon>
    </lineage>
</organism>
<dbReference type="Proteomes" id="UP000199608">
    <property type="component" value="Unassembled WGS sequence"/>
</dbReference>
<dbReference type="GO" id="GO:0004016">
    <property type="term" value="F:adenylate cyclase activity"/>
    <property type="evidence" value="ECO:0007669"/>
    <property type="project" value="InterPro"/>
</dbReference>
<proteinExistence type="predicted"/>
<dbReference type="Pfam" id="PF12633">
    <property type="entry name" value="Adenyl_cycl_N"/>
    <property type="match status" value="1"/>
</dbReference>
<dbReference type="Pfam" id="PF13576">
    <property type="entry name" value="Pentapeptide_3"/>
    <property type="match status" value="1"/>
</dbReference>
<dbReference type="Pfam" id="PF01295">
    <property type="entry name" value="Adenylate_cycl"/>
    <property type="match status" value="1"/>
</dbReference>
<gene>
    <name evidence="2" type="ORF">SAMN04487931_109121</name>
</gene>
<evidence type="ECO:0000313" key="3">
    <source>
        <dbReference type="Proteomes" id="UP000199608"/>
    </source>
</evidence>
<accession>A0A1H2ISI1</accession>
<evidence type="ECO:0000313" key="2">
    <source>
        <dbReference type="EMBL" id="SDU46808.1"/>
    </source>
</evidence>
<dbReference type="InterPro" id="IPR024685">
    <property type="entry name" value="Adenylate_cyclase_1_N"/>
</dbReference>